<accession>A0A1V3BYD0</accession>
<protein>
    <submittedName>
        <fullName evidence="2">Uncharacterized protein</fullName>
    </submittedName>
</protein>
<comment type="caution">
    <text evidence="2">The sequence shown here is derived from an EMBL/GenBank/DDBJ whole genome shotgun (WGS) entry which is preliminary data.</text>
</comment>
<proteinExistence type="predicted"/>
<organism evidence="2 3">
    <name type="scientific">Nocardiopsis sinuspersici</name>
    <dbReference type="NCBI Taxonomy" id="501010"/>
    <lineage>
        <taxon>Bacteria</taxon>
        <taxon>Bacillati</taxon>
        <taxon>Actinomycetota</taxon>
        <taxon>Actinomycetes</taxon>
        <taxon>Streptosporangiales</taxon>
        <taxon>Nocardiopsidaceae</taxon>
        <taxon>Nocardiopsis</taxon>
    </lineage>
</organism>
<sequence length="70" mass="7362">MLQPGRPPEGRPAENTDQAADSPDGRVAPDTVVFRTRSHGGGTATGDPRPRHGAAVGAKRPVLPFFHILP</sequence>
<name>A0A1V3BYD0_9ACTN</name>
<evidence type="ECO:0000313" key="3">
    <source>
        <dbReference type="Proteomes" id="UP000189004"/>
    </source>
</evidence>
<dbReference type="EMBL" id="MCOK01000001">
    <property type="protein sequence ID" value="OOC53362.1"/>
    <property type="molecule type" value="Genomic_DNA"/>
</dbReference>
<keyword evidence="3" id="KW-1185">Reference proteome</keyword>
<evidence type="ECO:0000256" key="1">
    <source>
        <dbReference type="SAM" id="MobiDB-lite"/>
    </source>
</evidence>
<dbReference type="Proteomes" id="UP000189004">
    <property type="component" value="Unassembled WGS sequence"/>
</dbReference>
<dbReference type="AlphaFoldDB" id="A0A1V3BYD0"/>
<gene>
    <name evidence="2" type="ORF">NOSIN_05685</name>
</gene>
<feature type="region of interest" description="Disordered" evidence="1">
    <location>
        <begin position="1"/>
        <end position="60"/>
    </location>
</feature>
<reference evidence="3" key="1">
    <citation type="submission" date="2016-08" db="EMBL/GenBank/DDBJ databases">
        <authorList>
            <person name="Tokovenko B."/>
            <person name="Kalinowski J."/>
        </authorList>
    </citation>
    <scope>NUCLEOTIDE SEQUENCE [LARGE SCALE GENOMIC DNA]</scope>
    <source>
        <strain evidence="3">UTMC102</strain>
    </source>
</reference>
<dbReference type="STRING" id="501010.NOSIN_05685"/>
<evidence type="ECO:0000313" key="2">
    <source>
        <dbReference type="EMBL" id="OOC53362.1"/>
    </source>
</evidence>